<dbReference type="Pfam" id="PF01494">
    <property type="entry name" value="FAD_binding_3"/>
    <property type="match status" value="1"/>
</dbReference>
<dbReference type="Gene3D" id="3.30.9.10">
    <property type="entry name" value="D-Amino Acid Oxidase, subunit A, domain 2"/>
    <property type="match status" value="1"/>
</dbReference>
<keyword evidence="5" id="KW-1185">Reference proteome</keyword>
<organism evidence="4 5">
    <name type="scientific">Nocardia tengchongensis</name>
    <dbReference type="NCBI Taxonomy" id="2055889"/>
    <lineage>
        <taxon>Bacteria</taxon>
        <taxon>Bacillati</taxon>
        <taxon>Actinomycetota</taxon>
        <taxon>Actinomycetes</taxon>
        <taxon>Mycobacteriales</taxon>
        <taxon>Nocardiaceae</taxon>
        <taxon>Nocardia</taxon>
    </lineage>
</organism>
<accession>A0ABX8CJH8</accession>
<feature type="region of interest" description="Disordered" evidence="2">
    <location>
        <begin position="511"/>
        <end position="536"/>
    </location>
</feature>
<evidence type="ECO:0000256" key="1">
    <source>
        <dbReference type="ARBA" id="ARBA00023002"/>
    </source>
</evidence>
<dbReference type="PRINTS" id="PR00420">
    <property type="entry name" value="RNGMNOXGNASE"/>
</dbReference>
<dbReference type="PANTHER" id="PTHR43476">
    <property type="entry name" value="3-(3-HYDROXY-PHENYL)PROPIONATE/3-HYDROXYCINNAMIC ACID HYDROXYLASE"/>
    <property type="match status" value="1"/>
</dbReference>
<keyword evidence="1" id="KW-0560">Oxidoreductase</keyword>
<dbReference type="Proteomes" id="UP000683310">
    <property type="component" value="Chromosome"/>
</dbReference>
<reference evidence="4 5" key="1">
    <citation type="submission" date="2021-04" db="EMBL/GenBank/DDBJ databases">
        <title>Nocardia tengchongensis.</title>
        <authorList>
            <person name="Zhuang k."/>
            <person name="Ran Y."/>
            <person name="Li W."/>
        </authorList>
    </citation>
    <scope>NUCLEOTIDE SEQUENCE [LARGE SCALE GENOMIC DNA]</scope>
    <source>
        <strain evidence="4 5">CFH S0057</strain>
    </source>
</reference>
<dbReference type="NCBIfam" id="NF004829">
    <property type="entry name" value="PRK06183.1-3"/>
    <property type="match status" value="1"/>
</dbReference>
<dbReference type="InterPro" id="IPR050631">
    <property type="entry name" value="PheA/TfdB_FAD_monoxygenase"/>
</dbReference>
<evidence type="ECO:0000256" key="2">
    <source>
        <dbReference type="SAM" id="MobiDB-lite"/>
    </source>
</evidence>
<dbReference type="InterPro" id="IPR002938">
    <property type="entry name" value="FAD-bd"/>
</dbReference>
<dbReference type="InterPro" id="IPR036188">
    <property type="entry name" value="FAD/NAD-bd_sf"/>
</dbReference>
<name>A0ABX8CJH8_9NOCA</name>
<evidence type="ECO:0000313" key="4">
    <source>
        <dbReference type="EMBL" id="QVI19441.1"/>
    </source>
</evidence>
<dbReference type="PANTHER" id="PTHR43476:SF3">
    <property type="entry name" value="FAD-BINDING MONOOXYGENASE"/>
    <property type="match status" value="1"/>
</dbReference>
<proteinExistence type="predicted"/>
<evidence type="ECO:0000259" key="3">
    <source>
        <dbReference type="Pfam" id="PF01494"/>
    </source>
</evidence>
<dbReference type="RefSeq" id="WP_213555474.1">
    <property type="nucleotide sequence ID" value="NZ_JBHZDI010000175.1"/>
</dbReference>
<evidence type="ECO:0000313" key="5">
    <source>
        <dbReference type="Proteomes" id="UP000683310"/>
    </source>
</evidence>
<protein>
    <submittedName>
        <fullName evidence="4">Bifunctional 3-(3-hydroxy-phenyl)propionate/3-hydroxycinnamic acid hydroxylase</fullName>
    </submittedName>
</protein>
<dbReference type="SUPFAM" id="SSF51905">
    <property type="entry name" value="FAD/NAD(P)-binding domain"/>
    <property type="match status" value="1"/>
</dbReference>
<dbReference type="EMBL" id="CP074371">
    <property type="protein sequence ID" value="QVI19441.1"/>
    <property type="molecule type" value="Genomic_DNA"/>
</dbReference>
<sequence>MNGSIVPVVIVGAGPTGLTAATLLAQYGIEVLVLERWDGVFPQPRAVHLDGEIRRILAKLGIGTAFDAITRPALGLRLLDRDQRVLGQIDRDPAGGRNGYPEANLFDQPELEALLRANLEHHRSVTVHGNAEVTAITAETDCVRIDYTDRLTGSAGTVRARYLLGCDGANSLIRAAIGAHMQDMRFEQRWLVVDVATTAELDQWEGVHQVCDPERAATYMRIGKTRHRWEFRLRPGETADDYPDVSRLHPLIRPWTADTPVEELDVVRVAEYTFRAQAADRWQRGRVFILGDAAHLTPPFIGQGLCAGLRDAANLTWKLAAVLAGNLPADLLDTYEAERKPHARSMIRLAKLIGMIMTDGGELGNRLRGVLAPHLHRIPGLTAQITSGETPPLRRGGMVTAPLLRRGLAGRLVPNCRLADGRRVDDAIAGRYAVITTAAPTTAQRECIEQHGGILLTAERDGELHRWLRDARTTAALVRPDGTIQRTGSKLTQLCTDIVDLHWSAAHGTTLEQHEPEAQTPPSTRESAGTMANPDI</sequence>
<gene>
    <name evidence="4" type="ORF">KHQ06_24015</name>
</gene>
<dbReference type="Gene3D" id="3.50.50.60">
    <property type="entry name" value="FAD/NAD(P)-binding domain"/>
    <property type="match status" value="1"/>
</dbReference>
<feature type="domain" description="FAD-binding" evidence="3">
    <location>
        <begin position="6"/>
        <end position="348"/>
    </location>
</feature>